<proteinExistence type="predicted"/>
<sequence>MRIKMIAVDMNGTFLNDQKTYNRQRLFRQMQEKGIKFVVASGNQYDQLKSFFPDSHEKMSFVAENGANIILEGEHFDNARLDMEVVLDAMTKIETLDPTAIVLCGKKSAYVSEQLSEDRFKSVQFYYPSIKRLENLA</sequence>
<dbReference type="Gene3D" id="3.40.50.1000">
    <property type="entry name" value="HAD superfamily/HAD-like"/>
    <property type="match status" value="1"/>
</dbReference>
<gene>
    <name evidence="1" type="ORF">JZO67_001186</name>
</gene>
<comment type="caution">
    <text evidence="1">The sequence shown here is derived from an EMBL/GenBank/DDBJ whole genome shotgun (WGS) entry which is preliminary data.</text>
</comment>
<evidence type="ECO:0000313" key="1">
    <source>
        <dbReference type="EMBL" id="MEO1769235.1"/>
    </source>
</evidence>
<dbReference type="Pfam" id="PF08282">
    <property type="entry name" value="Hydrolase_3"/>
    <property type="match status" value="1"/>
</dbReference>
<dbReference type="SUPFAM" id="SSF56784">
    <property type="entry name" value="HAD-like"/>
    <property type="match status" value="1"/>
</dbReference>
<reference evidence="1 2" key="2">
    <citation type="submission" date="2024-02" db="EMBL/GenBank/DDBJ databases">
        <title>The Genome Sequence of Enterococcus sp. DIV0159.</title>
        <authorList>
            <person name="Earl A."/>
            <person name="Manson A."/>
            <person name="Gilmore M."/>
            <person name="Sanders J."/>
            <person name="Shea T."/>
            <person name="Howe W."/>
            <person name="Livny J."/>
            <person name="Cuomo C."/>
            <person name="Neafsey D."/>
            <person name="Birren B."/>
        </authorList>
    </citation>
    <scope>NUCLEOTIDE SEQUENCE [LARGE SCALE GENOMIC DNA]</scope>
    <source>
        <strain evidence="1 2">665A</strain>
    </source>
</reference>
<dbReference type="InterPro" id="IPR036412">
    <property type="entry name" value="HAD-like_sf"/>
</dbReference>
<accession>A0ABV0EMP4</accession>
<dbReference type="GO" id="GO:0016787">
    <property type="term" value="F:hydrolase activity"/>
    <property type="evidence" value="ECO:0007669"/>
    <property type="project" value="UniProtKB-KW"/>
</dbReference>
<dbReference type="InterPro" id="IPR023214">
    <property type="entry name" value="HAD_sf"/>
</dbReference>
<dbReference type="EMBL" id="JAFREL020000001">
    <property type="protein sequence ID" value="MEO1769235.1"/>
    <property type="molecule type" value="Genomic_DNA"/>
</dbReference>
<keyword evidence="2" id="KW-1185">Reference proteome</keyword>
<dbReference type="PANTHER" id="PTHR10000:SF53">
    <property type="entry name" value="5-AMINO-6-(5-PHOSPHO-D-RIBITYLAMINO)URACIL PHOSPHATASE YBJI-RELATED"/>
    <property type="match status" value="1"/>
</dbReference>
<keyword evidence="1" id="KW-0378">Hydrolase</keyword>
<dbReference type="Proteomes" id="UP000664357">
    <property type="component" value="Unassembled WGS sequence"/>
</dbReference>
<dbReference type="PANTHER" id="PTHR10000">
    <property type="entry name" value="PHOSPHOSERINE PHOSPHATASE"/>
    <property type="match status" value="1"/>
</dbReference>
<organism evidence="1 2">
    <name type="scientific">Candidatus Enterococcus ferrettii</name>
    <dbReference type="NCBI Taxonomy" id="2815324"/>
    <lineage>
        <taxon>Bacteria</taxon>
        <taxon>Bacillati</taxon>
        <taxon>Bacillota</taxon>
        <taxon>Bacilli</taxon>
        <taxon>Lactobacillales</taxon>
        <taxon>Enterococcaceae</taxon>
        <taxon>Enterococcus</taxon>
    </lineage>
</organism>
<reference evidence="1 2" key="1">
    <citation type="submission" date="2021-03" db="EMBL/GenBank/DDBJ databases">
        <authorList>
            <person name="Gilmore M.S."/>
            <person name="Schwartzman J."/>
            <person name="Van Tyne D."/>
            <person name="Martin M."/>
            <person name="Earl A.M."/>
            <person name="Manson A.L."/>
            <person name="Straub T."/>
            <person name="Salamzade R."/>
            <person name="Saavedra J."/>
            <person name="Lebreton F."/>
            <person name="Prichula J."/>
            <person name="Schaufler K."/>
            <person name="Gaca A."/>
            <person name="Sgardioli B."/>
            <person name="Wagenaar J."/>
            <person name="Strong T."/>
        </authorList>
    </citation>
    <scope>NUCLEOTIDE SEQUENCE [LARGE SCALE GENOMIC DNA]</scope>
    <source>
        <strain evidence="1 2">665A</strain>
    </source>
</reference>
<name>A0ABV0EMP4_9ENTE</name>
<protein>
    <submittedName>
        <fullName evidence="1">FMN hydrolase/5-amino-6-(5-phospho-D-ribitylamino)uracil phosphatase</fullName>
    </submittedName>
</protein>
<evidence type="ECO:0000313" key="2">
    <source>
        <dbReference type="Proteomes" id="UP000664357"/>
    </source>
</evidence>